<dbReference type="EMBL" id="GBXM01097979">
    <property type="protein sequence ID" value="JAH10598.1"/>
    <property type="molecule type" value="Transcribed_RNA"/>
</dbReference>
<proteinExistence type="predicted"/>
<organism evidence="1">
    <name type="scientific">Anguilla anguilla</name>
    <name type="common">European freshwater eel</name>
    <name type="synonym">Muraena anguilla</name>
    <dbReference type="NCBI Taxonomy" id="7936"/>
    <lineage>
        <taxon>Eukaryota</taxon>
        <taxon>Metazoa</taxon>
        <taxon>Chordata</taxon>
        <taxon>Craniata</taxon>
        <taxon>Vertebrata</taxon>
        <taxon>Euteleostomi</taxon>
        <taxon>Actinopterygii</taxon>
        <taxon>Neopterygii</taxon>
        <taxon>Teleostei</taxon>
        <taxon>Anguilliformes</taxon>
        <taxon>Anguillidae</taxon>
        <taxon>Anguilla</taxon>
    </lineage>
</organism>
<reference evidence="1" key="2">
    <citation type="journal article" date="2015" name="Fish Shellfish Immunol.">
        <title>Early steps in the European eel (Anguilla anguilla)-Vibrio vulnificus interaction in the gills: Role of the RtxA13 toxin.</title>
        <authorList>
            <person name="Callol A."/>
            <person name="Pajuelo D."/>
            <person name="Ebbesson L."/>
            <person name="Teles M."/>
            <person name="MacKenzie S."/>
            <person name="Amaro C."/>
        </authorList>
    </citation>
    <scope>NUCLEOTIDE SEQUENCE</scope>
</reference>
<dbReference type="AlphaFoldDB" id="A0A0E9Q398"/>
<protein>
    <submittedName>
        <fullName evidence="1">Uncharacterized protein</fullName>
    </submittedName>
</protein>
<accession>A0A0E9Q398</accession>
<reference evidence="1" key="1">
    <citation type="submission" date="2014-11" db="EMBL/GenBank/DDBJ databases">
        <authorList>
            <person name="Amaro Gonzalez C."/>
        </authorList>
    </citation>
    <scope>NUCLEOTIDE SEQUENCE</scope>
</reference>
<name>A0A0E9Q398_ANGAN</name>
<sequence>MLSLLKKSEAVKQAAFQGLVCQTYSILCKLQQR</sequence>
<evidence type="ECO:0000313" key="1">
    <source>
        <dbReference type="EMBL" id="JAH10598.1"/>
    </source>
</evidence>